<name>A0A1T5J789_9MICO</name>
<dbReference type="STRING" id="526729.SAMN04324258_1095"/>
<proteinExistence type="predicted"/>
<dbReference type="EMBL" id="FUZQ01000002">
    <property type="protein sequence ID" value="SKC47224.1"/>
    <property type="molecule type" value="Genomic_DNA"/>
</dbReference>
<accession>A0A1T5J789</accession>
<keyword evidence="2" id="KW-1185">Reference proteome</keyword>
<evidence type="ECO:0000313" key="1">
    <source>
        <dbReference type="EMBL" id="SKC47224.1"/>
    </source>
</evidence>
<evidence type="ECO:0008006" key="3">
    <source>
        <dbReference type="Google" id="ProtNLM"/>
    </source>
</evidence>
<reference evidence="1 2" key="1">
    <citation type="submission" date="2017-02" db="EMBL/GenBank/DDBJ databases">
        <authorList>
            <person name="Peterson S.W."/>
        </authorList>
    </citation>
    <scope>NUCLEOTIDE SEQUENCE [LARGE SCALE GENOMIC DNA]</scope>
    <source>
        <strain evidence="1 2">DSM 21481</strain>
    </source>
</reference>
<protein>
    <recommendedName>
        <fullName evidence="3">YtxH-like protein</fullName>
    </recommendedName>
</protein>
<dbReference type="Proteomes" id="UP000189777">
    <property type="component" value="Unassembled WGS sequence"/>
</dbReference>
<dbReference type="RefSeq" id="WP_079572227.1">
    <property type="nucleotide sequence ID" value="NZ_FUZQ01000002.1"/>
</dbReference>
<evidence type="ECO:0000313" key="2">
    <source>
        <dbReference type="Proteomes" id="UP000189777"/>
    </source>
</evidence>
<dbReference type="AlphaFoldDB" id="A0A1T5J789"/>
<organism evidence="1 2">
    <name type="scientific">Krasilnikoviella flava</name>
    <dbReference type="NCBI Taxonomy" id="526729"/>
    <lineage>
        <taxon>Bacteria</taxon>
        <taxon>Bacillati</taxon>
        <taxon>Actinomycetota</taxon>
        <taxon>Actinomycetes</taxon>
        <taxon>Micrococcales</taxon>
        <taxon>Promicromonosporaceae</taxon>
        <taxon>Krasilnikoviella</taxon>
    </lineage>
</organism>
<dbReference type="OrthoDB" id="5125216at2"/>
<sequence>MKAGPAFVVGAALGYLFGTERGRQQLDKAKDWATETWNDPRVQAKVSDVTSSVTEFAKEQGSALKDRTAGS</sequence>
<gene>
    <name evidence="1" type="ORF">SAMN04324258_1095</name>
</gene>